<accession>A0A557QJS0</accession>
<comment type="caution">
    <text evidence="3">The sequence shown here is derived from an EMBL/GenBank/DDBJ whole genome shotgun (WGS) entry which is preliminary data.</text>
</comment>
<dbReference type="OrthoDB" id="363355at2"/>
<feature type="region of interest" description="Disordered" evidence="2">
    <location>
        <begin position="345"/>
        <end position="381"/>
    </location>
</feature>
<dbReference type="RefSeq" id="WP_144310403.1">
    <property type="nucleotide sequence ID" value="NZ_VMNK01000015.1"/>
</dbReference>
<gene>
    <name evidence="3" type="ORF">FHP91_15270</name>
</gene>
<reference evidence="3 4" key="1">
    <citation type="submission" date="2019-07" db="EMBL/GenBank/DDBJ databases">
        <title>The pathways for chlorine oxyanion respiration interact through the shared metabolite chlorate.</title>
        <authorList>
            <person name="Barnum T.P."/>
            <person name="Cheng Y."/>
            <person name="Hill K.A."/>
            <person name="Lucas L.N."/>
            <person name="Carlson H.K."/>
            <person name="Coates J.D."/>
        </authorList>
    </citation>
    <scope>NUCLEOTIDE SEQUENCE [LARGE SCALE GENOMIC DNA]</scope>
    <source>
        <strain evidence="3 4">SFB-3</strain>
    </source>
</reference>
<dbReference type="EMBL" id="VMNK01000015">
    <property type="protein sequence ID" value="TVO53158.1"/>
    <property type="molecule type" value="Genomic_DNA"/>
</dbReference>
<evidence type="ECO:0000313" key="3">
    <source>
        <dbReference type="EMBL" id="TVO53158.1"/>
    </source>
</evidence>
<name>A0A557QJS0_9RHOO</name>
<feature type="compositionally biased region" description="Polar residues" evidence="2">
    <location>
        <begin position="345"/>
        <end position="358"/>
    </location>
</feature>
<keyword evidence="1" id="KW-0175">Coiled coil</keyword>
<evidence type="ECO:0000256" key="2">
    <source>
        <dbReference type="SAM" id="MobiDB-lite"/>
    </source>
</evidence>
<organism evidence="3 4">
    <name type="scientific">Denitromonas halophila</name>
    <dbReference type="NCBI Taxonomy" id="1629404"/>
    <lineage>
        <taxon>Bacteria</taxon>
        <taxon>Pseudomonadati</taxon>
        <taxon>Pseudomonadota</taxon>
        <taxon>Betaproteobacteria</taxon>
        <taxon>Rhodocyclales</taxon>
        <taxon>Zoogloeaceae</taxon>
        <taxon>Denitromonas</taxon>
    </lineage>
</organism>
<keyword evidence="4" id="KW-1185">Reference proteome</keyword>
<proteinExistence type="predicted"/>
<evidence type="ECO:0000313" key="4">
    <source>
        <dbReference type="Proteomes" id="UP000319502"/>
    </source>
</evidence>
<dbReference type="Proteomes" id="UP000319502">
    <property type="component" value="Unassembled WGS sequence"/>
</dbReference>
<dbReference type="AlphaFoldDB" id="A0A557QJS0"/>
<evidence type="ECO:0000256" key="1">
    <source>
        <dbReference type="SAM" id="Coils"/>
    </source>
</evidence>
<sequence length="702" mass="73271">MSRSLGTLTLDLIAKTGGFESGMDKAARVADKKTRQIERQAKERAKAIEKTFTTMAAGIATAWGALNLASSVKGAADLSDQLSKMSQRTGVAVQELSALNYAASLNDATLQDLGNGIKGVSNKMLAAQAGSSEAAAAFSALGISITDSAGKLRPVEAVVLDIADAFSTMEDGAGKSALANKLMEESGIRLIPTLNNGRAGLRAMRDEASLLGETLRDLAPYSVEFNDNMTRIDTQGQTLAATIALATIPALNEVAKEFLNARDQTSVFDTAASAAKTTIETLAIVGANVAFVFAGVGREVGGVAAQLSALSTLDFEAFSAIGDMMKADAEEARARLDAFEQRVMNPSAQEPTLPTQKVSAPALPNTQKKPKALNGKNAASTQDPLTDAAKAYADVMGLLDRALRDANASGLNLTATEAELARAMSDPAFLDMPETWRNAVAQQAEYTLSAEKVAAEQTRLNELIAATPTAQLDAQRDTMLFLASAFEQGRISAEQFTEAAQTSLGNIPKHTDSAGESFIDLAKLAQDAAQDMSGAFVDYLFDPFNKSLGDMLASFLKAIAKMVVQQAVLNAMKNSSAFGSLFADGGAFNQSGQISAFADGGVVNSPTLFKFASGGSFKTGLMGEAGPEAIMPLKRGPDGKLGVASSGGAGNVNVSITINEGSRDEKGSGNDSKTGRELARQIEGVVTEVIVRNKRPGGLLYN</sequence>
<protein>
    <submittedName>
        <fullName evidence="3">Phage tail tape measure protein</fullName>
    </submittedName>
</protein>
<feature type="coiled-coil region" evidence="1">
    <location>
        <begin position="23"/>
        <end position="50"/>
    </location>
</feature>